<comment type="pathway">
    <text evidence="8">Purine metabolism; IMP biosynthesis via de novo pathway; 5-amino-1-(5-phospho-D-ribosyl)imidazole from N(2)-formyl-N(1)-(5-phospho-D-ribosyl)glycinamide: step 1/2.</text>
</comment>
<gene>
    <name evidence="8" type="primary">purQ</name>
    <name evidence="9" type="ORF">NPRO_06250</name>
</gene>
<dbReference type="GO" id="GO:0004359">
    <property type="term" value="F:glutaminase activity"/>
    <property type="evidence" value="ECO:0007669"/>
    <property type="project" value="UniProtKB-EC"/>
</dbReference>
<dbReference type="Gene3D" id="3.40.50.880">
    <property type="match status" value="1"/>
</dbReference>
<keyword evidence="7 8" id="KW-0315">Glutamine amidotransferase</keyword>
<keyword evidence="1 8" id="KW-0963">Cytoplasm</keyword>
<reference evidence="9" key="1">
    <citation type="journal article" name="DNA Res.">
        <title>The physiological potential of anammox bacteria as revealed by their core genome structure.</title>
        <authorList>
            <person name="Okubo T."/>
            <person name="Toyoda A."/>
            <person name="Fukuhara K."/>
            <person name="Uchiyama I."/>
            <person name="Harigaya Y."/>
            <person name="Kuroiwa M."/>
            <person name="Suzuki T."/>
            <person name="Murakami Y."/>
            <person name="Suwa Y."/>
            <person name="Takami H."/>
        </authorList>
    </citation>
    <scope>NUCLEOTIDE SEQUENCE</scope>
    <source>
        <strain evidence="9">317325-2</strain>
    </source>
</reference>
<accession>A0A809R657</accession>
<protein>
    <recommendedName>
        <fullName evidence="8">Phosphoribosylformylglycinamidine synthase subunit PurQ</fullName>
        <shortName evidence="8">FGAM synthase</shortName>
        <ecNumber evidence="8">6.3.5.3</ecNumber>
    </recommendedName>
    <alternativeName>
        <fullName evidence="8">Formylglycinamide ribonucleotide amidotransferase subunit I</fullName>
        <shortName evidence="8">FGAR amidotransferase I</shortName>
        <shortName evidence="8">FGAR-AT I</shortName>
    </alternativeName>
    <alternativeName>
        <fullName evidence="8">Glutaminase PurQ</fullName>
        <ecNumber evidence="8">3.5.1.2</ecNumber>
    </alternativeName>
    <alternativeName>
        <fullName evidence="8">Phosphoribosylformylglycinamidine synthase subunit I</fullName>
    </alternativeName>
</protein>
<dbReference type="PIRSF" id="PIRSF001586">
    <property type="entry name" value="FGAM_synth_I"/>
    <property type="match status" value="1"/>
</dbReference>
<dbReference type="CDD" id="cd01740">
    <property type="entry name" value="GATase1_FGAR_AT"/>
    <property type="match status" value="1"/>
</dbReference>
<dbReference type="SMART" id="SM01211">
    <property type="entry name" value="GATase_5"/>
    <property type="match status" value="1"/>
</dbReference>
<feature type="active site" evidence="8">
    <location>
        <position position="203"/>
    </location>
</feature>
<evidence type="ECO:0000256" key="7">
    <source>
        <dbReference type="ARBA" id="ARBA00022962"/>
    </source>
</evidence>
<evidence type="ECO:0000313" key="10">
    <source>
        <dbReference type="Proteomes" id="UP000662873"/>
    </source>
</evidence>
<keyword evidence="4 8" id="KW-0658">Purine biosynthesis</keyword>
<evidence type="ECO:0000256" key="3">
    <source>
        <dbReference type="ARBA" id="ARBA00022741"/>
    </source>
</evidence>
<evidence type="ECO:0000256" key="2">
    <source>
        <dbReference type="ARBA" id="ARBA00022598"/>
    </source>
</evidence>
<dbReference type="EC" id="6.3.5.3" evidence="8"/>
<comment type="catalytic activity">
    <reaction evidence="8">
        <text>N(2)-formyl-N(1)-(5-phospho-beta-D-ribosyl)glycinamide + L-glutamine + ATP + H2O = 2-formamido-N(1)-(5-O-phospho-beta-D-ribosyl)acetamidine + L-glutamate + ADP + phosphate + H(+)</text>
        <dbReference type="Rhea" id="RHEA:17129"/>
        <dbReference type="ChEBI" id="CHEBI:15377"/>
        <dbReference type="ChEBI" id="CHEBI:15378"/>
        <dbReference type="ChEBI" id="CHEBI:29985"/>
        <dbReference type="ChEBI" id="CHEBI:30616"/>
        <dbReference type="ChEBI" id="CHEBI:43474"/>
        <dbReference type="ChEBI" id="CHEBI:58359"/>
        <dbReference type="ChEBI" id="CHEBI:147286"/>
        <dbReference type="ChEBI" id="CHEBI:147287"/>
        <dbReference type="ChEBI" id="CHEBI:456216"/>
        <dbReference type="EC" id="6.3.5.3"/>
    </reaction>
</comment>
<dbReference type="AlphaFoldDB" id="A0A809R657"/>
<keyword evidence="6 8" id="KW-0067">ATP-binding</keyword>
<evidence type="ECO:0000256" key="8">
    <source>
        <dbReference type="HAMAP-Rule" id="MF_00421"/>
    </source>
</evidence>
<evidence type="ECO:0000256" key="6">
    <source>
        <dbReference type="ARBA" id="ARBA00022840"/>
    </source>
</evidence>
<dbReference type="GO" id="GO:0005524">
    <property type="term" value="F:ATP binding"/>
    <property type="evidence" value="ECO:0007669"/>
    <property type="project" value="UniProtKB-KW"/>
</dbReference>
<dbReference type="PANTHER" id="PTHR47552:SF1">
    <property type="entry name" value="PHOSPHORIBOSYLFORMYLGLYCINAMIDINE SYNTHASE SUBUNIT PURQ"/>
    <property type="match status" value="1"/>
</dbReference>
<dbReference type="SUPFAM" id="SSF52317">
    <property type="entry name" value="Class I glutamine amidotransferase-like"/>
    <property type="match status" value="1"/>
</dbReference>
<dbReference type="EMBL" id="AP021858">
    <property type="protein sequence ID" value="BBO23030.1"/>
    <property type="molecule type" value="Genomic_DNA"/>
</dbReference>
<sequence>MRVAVPQFWGSNCDQDALHSLRDDLGVQASYVWYEETSLTSFDGVFIPGGFSYGDYLRCGAIAARAPVMGAIRDMAHAGAPILGVCNGFQILCEAGLLPGALLRNESQRFSCRDVFVRAAQQDSLWTRGIEGVLRLPIAHMDGRYVCDAETLRELRGGHRIAYVYCTREGRLDPTANPNGSLLNVAGILNVKGNVLGMMPHPERATRKSFGYEDGLRVLSAFTRANIAV</sequence>
<comment type="function">
    <text evidence="8">Part of the phosphoribosylformylglycinamidine synthase complex involved in the purines biosynthetic pathway. Catalyzes the ATP-dependent conversion of formylglycinamide ribonucleotide (FGAR) and glutamine to yield formylglycinamidine ribonucleotide (FGAM) and glutamate. The FGAM synthase complex is composed of three subunits. PurQ produces an ammonia molecule by converting glutamine to glutamate. PurL transfers the ammonia molecule to FGAR to form FGAM in an ATP-dependent manner. PurS interacts with PurQ and PurL and is thought to assist in the transfer of the ammonia molecule from PurQ to PurL.</text>
</comment>
<comment type="subcellular location">
    <subcellularLocation>
        <location evidence="8">Cytoplasm</location>
    </subcellularLocation>
</comment>
<keyword evidence="2 8" id="KW-0436">Ligase</keyword>
<dbReference type="HAMAP" id="MF_00421">
    <property type="entry name" value="PurQ"/>
    <property type="match status" value="1"/>
</dbReference>
<evidence type="ECO:0000313" key="9">
    <source>
        <dbReference type="EMBL" id="BBO23030.1"/>
    </source>
</evidence>
<keyword evidence="5 8" id="KW-0378">Hydrolase</keyword>
<dbReference type="InterPro" id="IPR010075">
    <property type="entry name" value="PRibForGlyAmidine_synth_PurQ"/>
</dbReference>
<name>A0A809R657_9BACT</name>
<comment type="catalytic activity">
    <reaction evidence="8">
        <text>L-glutamine + H2O = L-glutamate + NH4(+)</text>
        <dbReference type="Rhea" id="RHEA:15889"/>
        <dbReference type="ChEBI" id="CHEBI:15377"/>
        <dbReference type="ChEBI" id="CHEBI:28938"/>
        <dbReference type="ChEBI" id="CHEBI:29985"/>
        <dbReference type="ChEBI" id="CHEBI:58359"/>
        <dbReference type="EC" id="3.5.1.2"/>
    </reaction>
</comment>
<proteinExistence type="inferred from homology"/>
<dbReference type="PROSITE" id="PS51273">
    <property type="entry name" value="GATASE_TYPE_1"/>
    <property type="match status" value="1"/>
</dbReference>
<dbReference type="Proteomes" id="UP000662873">
    <property type="component" value="Chromosome"/>
</dbReference>
<dbReference type="NCBIfam" id="NF002957">
    <property type="entry name" value="PRK03619.1"/>
    <property type="match status" value="1"/>
</dbReference>
<dbReference type="GO" id="GO:0005737">
    <property type="term" value="C:cytoplasm"/>
    <property type="evidence" value="ECO:0007669"/>
    <property type="project" value="UniProtKB-SubCell"/>
</dbReference>
<keyword evidence="3 8" id="KW-0547">Nucleotide-binding</keyword>
<evidence type="ECO:0000256" key="5">
    <source>
        <dbReference type="ARBA" id="ARBA00022801"/>
    </source>
</evidence>
<dbReference type="KEGG" id="npy:NPRO_06250"/>
<feature type="active site" description="Nucleophile" evidence="8">
    <location>
        <position position="86"/>
    </location>
</feature>
<dbReference type="InterPro" id="IPR029062">
    <property type="entry name" value="Class_I_gatase-like"/>
</dbReference>
<dbReference type="Pfam" id="PF13507">
    <property type="entry name" value="GATase_5"/>
    <property type="match status" value="1"/>
</dbReference>
<dbReference type="GO" id="GO:0004642">
    <property type="term" value="F:phosphoribosylformylglycinamidine synthase activity"/>
    <property type="evidence" value="ECO:0007669"/>
    <property type="project" value="UniProtKB-UniRule"/>
</dbReference>
<dbReference type="NCBIfam" id="TIGR01737">
    <property type="entry name" value="FGAM_synth_I"/>
    <property type="match status" value="1"/>
</dbReference>
<evidence type="ECO:0000256" key="4">
    <source>
        <dbReference type="ARBA" id="ARBA00022755"/>
    </source>
</evidence>
<dbReference type="PANTHER" id="PTHR47552">
    <property type="entry name" value="PHOSPHORIBOSYLFORMYLGLYCINAMIDINE SYNTHASE SUBUNIT PURQ"/>
    <property type="match status" value="1"/>
</dbReference>
<comment type="subunit">
    <text evidence="8">Part of the FGAM synthase complex composed of 1 PurL, 1 PurQ and 2 PurS subunits.</text>
</comment>
<evidence type="ECO:0000256" key="1">
    <source>
        <dbReference type="ARBA" id="ARBA00022490"/>
    </source>
</evidence>
<feature type="active site" evidence="8">
    <location>
        <position position="201"/>
    </location>
</feature>
<dbReference type="EC" id="3.5.1.2" evidence="8"/>
<organism evidence="9 10">
    <name type="scientific">Candidatus Nitrosymbiomonas proteolyticus</name>
    <dbReference type="NCBI Taxonomy" id="2608984"/>
    <lineage>
        <taxon>Bacteria</taxon>
        <taxon>Bacillati</taxon>
        <taxon>Armatimonadota</taxon>
        <taxon>Armatimonadota incertae sedis</taxon>
        <taxon>Candidatus Nitrosymbiomonas</taxon>
    </lineage>
</organism>
<dbReference type="GO" id="GO:0006189">
    <property type="term" value="P:'de novo' IMP biosynthetic process"/>
    <property type="evidence" value="ECO:0007669"/>
    <property type="project" value="UniProtKB-UniRule"/>
</dbReference>
<dbReference type="UniPathway" id="UPA00074">
    <property type="reaction ID" value="UER00128"/>
</dbReference>